<protein>
    <recommendedName>
        <fullName evidence="5">Pentatricopeptide repeat-containing protein</fullName>
    </recommendedName>
</protein>
<dbReference type="PROSITE" id="PS51375">
    <property type="entry name" value="PPR"/>
    <property type="match status" value="2"/>
</dbReference>
<dbReference type="PANTHER" id="PTHR47926">
    <property type="entry name" value="PENTATRICOPEPTIDE REPEAT-CONTAINING PROTEIN"/>
    <property type="match status" value="1"/>
</dbReference>
<dbReference type="FunFam" id="1.25.40.10:FF:000090">
    <property type="entry name" value="Pentatricopeptide repeat-containing protein, chloroplastic"/>
    <property type="match status" value="1"/>
</dbReference>
<organism evidence="3 4">
    <name type="scientific">Coptis chinensis</name>
    <dbReference type="NCBI Taxonomy" id="261450"/>
    <lineage>
        <taxon>Eukaryota</taxon>
        <taxon>Viridiplantae</taxon>
        <taxon>Streptophyta</taxon>
        <taxon>Embryophyta</taxon>
        <taxon>Tracheophyta</taxon>
        <taxon>Spermatophyta</taxon>
        <taxon>Magnoliopsida</taxon>
        <taxon>Ranunculales</taxon>
        <taxon>Ranunculaceae</taxon>
        <taxon>Coptidoideae</taxon>
        <taxon>Coptis</taxon>
    </lineage>
</organism>
<dbReference type="InterPro" id="IPR046960">
    <property type="entry name" value="PPR_At4g14850-like_plant"/>
</dbReference>
<dbReference type="InterPro" id="IPR046848">
    <property type="entry name" value="E_motif"/>
</dbReference>
<feature type="repeat" description="PPR" evidence="2">
    <location>
        <begin position="108"/>
        <end position="142"/>
    </location>
</feature>
<dbReference type="Proteomes" id="UP000631114">
    <property type="component" value="Unassembled WGS sequence"/>
</dbReference>
<dbReference type="AlphaFoldDB" id="A0A835IGG0"/>
<dbReference type="Pfam" id="PF20431">
    <property type="entry name" value="E_motif"/>
    <property type="match status" value="1"/>
</dbReference>
<dbReference type="EMBL" id="JADFTS010000003">
    <property type="protein sequence ID" value="KAF9615268.1"/>
    <property type="molecule type" value="Genomic_DNA"/>
</dbReference>
<accession>A0A835IGG0</accession>
<evidence type="ECO:0000256" key="1">
    <source>
        <dbReference type="ARBA" id="ARBA00022737"/>
    </source>
</evidence>
<dbReference type="OrthoDB" id="1372509at2759"/>
<proteinExistence type="predicted"/>
<evidence type="ECO:0000256" key="2">
    <source>
        <dbReference type="PROSITE-ProRule" id="PRU00708"/>
    </source>
</evidence>
<dbReference type="Pfam" id="PF01535">
    <property type="entry name" value="PPR"/>
    <property type="match status" value="1"/>
</dbReference>
<comment type="caution">
    <text evidence="3">The sequence shown here is derived from an EMBL/GenBank/DDBJ whole genome shotgun (WGS) entry which is preliminary data.</text>
</comment>
<keyword evidence="4" id="KW-1185">Reference proteome</keyword>
<evidence type="ECO:0000313" key="4">
    <source>
        <dbReference type="Proteomes" id="UP000631114"/>
    </source>
</evidence>
<keyword evidence="1" id="KW-0677">Repeat</keyword>
<dbReference type="PANTHER" id="PTHR47926:SF415">
    <property type="entry name" value="PENTATRICOPEPTIDE REPEAT-CONTAINING PROTEIN"/>
    <property type="match status" value="1"/>
</dbReference>
<name>A0A835IGG0_9MAGN</name>
<dbReference type="InterPro" id="IPR002885">
    <property type="entry name" value="PPR_rpt"/>
</dbReference>
<gene>
    <name evidence="3" type="ORF">IFM89_022595</name>
</gene>
<reference evidence="3 4" key="1">
    <citation type="submission" date="2020-10" db="EMBL/GenBank/DDBJ databases">
        <title>The Coptis chinensis genome and diversification of protoberbering-type alkaloids.</title>
        <authorList>
            <person name="Wang B."/>
            <person name="Shu S."/>
            <person name="Song C."/>
            <person name="Liu Y."/>
        </authorList>
    </citation>
    <scope>NUCLEOTIDE SEQUENCE [LARGE SCALE GENOMIC DNA]</scope>
    <source>
        <strain evidence="3">HL-2020</strain>
        <tissue evidence="3">Leaf</tissue>
    </source>
</reference>
<evidence type="ECO:0000313" key="3">
    <source>
        <dbReference type="EMBL" id="KAF9615268.1"/>
    </source>
</evidence>
<dbReference type="InterPro" id="IPR011990">
    <property type="entry name" value="TPR-like_helical_dom_sf"/>
</dbReference>
<dbReference type="GO" id="GO:0003723">
    <property type="term" value="F:RNA binding"/>
    <property type="evidence" value="ECO:0007669"/>
    <property type="project" value="InterPro"/>
</dbReference>
<dbReference type="Pfam" id="PF13041">
    <property type="entry name" value="PPR_2"/>
    <property type="match status" value="1"/>
</dbReference>
<dbReference type="GO" id="GO:0009451">
    <property type="term" value="P:RNA modification"/>
    <property type="evidence" value="ECO:0007669"/>
    <property type="project" value="InterPro"/>
</dbReference>
<evidence type="ECO:0008006" key="5">
    <source>
        <dbReference type="Google" id="ProtNLM"/>
    </source>
</evidence>
<dbReference type="Pfam" id="PF13812">
    <property type="entry name" value="PPR_3"/>
    <property type="match status" value="1"/>
</dbReference>
<feature type="repeat" description="PPR" evidence="2">
    <location>
        <begin position="5"/>
        <end position="39"/>
    </location>
</feature>
<dbReference type="NCBIfam" id="TIGR00756">
    <property type="entry name" value="PPR"/>
    <property type="match status" value="2"/>
</dbReference>
<dbReference type="Gene3D" id="1.25.40.10">
    <property type="entry name" value="Tetratricopeptide repeat domain"/>
    <property type="match status" value="2"/>
</dbReference>
<sequence>MGKRDVVTWTTMLGGYAQRGYYEEAVRIFQEMLQGGEVQPNEATLVNVLHVCALLGDLSLGKWVHSYMDGRLDVVKDGNVGNALMNMYAKCGEMGMTLKVFNELKRKDLFSWSIGIGGMAMNGYGKQSLELFSLMLCHGIVPDGITFISLLSACSHAGLIDKGLVFFKAMQDTYGITPELGHYACMVDMYGRAGLLVEAEAFMKNMPVEPDQTVLGALVNACKLHGNEKILENVSRRLVGASGVGGGTYTLLSNMYSNFKRWTEAYHLRDIMGCIGVRKAPGCSRVDASDLR</sequence>